<dbReference type="RefSeq" id="WP_179293935.1">
    <property type="nucleotide sequence ID" value="NZ_FZMP01000171.1"/>
</dbReference>
<dbReference type="EMBL" id="FZMP01000171">
    <property type="protein sequence ID" value="SNQ61231.1"/>
    <property type="molecule type" value="Genomic_DNA"/>
</dbReference>
<dbReference type="OrthoDB" id="379340at2157"/>
<dbReference type="Proteomes" id="UP000218615">
    <property type="component" value="Unassembled WGS sequence"/>
</dbReference>
<evidence type="ECO:0000313" key="2">
    <source>
        <dbReference type="Proteomes" id="UP000218615"/>
    </source>
</evidence>
<proteinExistence type="predicted"/>
<dbReference type="AlphaFoldDB" id="A0A284VPM6"/>
<evidence type="ECO:0000313" key="1">
    <source>
        <dbReference type="EMBL" id="SNQ61231.1"/>
    </source>
</evidence>
<keyword evidence="2" id="KW-1185">Reference proteome</keyword>
<name>A0A284VPM6_9EURY</name>
<protein>
    <submittedName>
        <fullName evidence="1">Uncharacterized protein</fullName>
    </submittedName>
</protein>
<accession>A0A284VPM6</accession>
<sequence length="46" mass="5258">MLETSQERVVLLKAGFKGKEIEKLYIIYNGFTTVRNAPIFEPSDNP</sequence>
<organism evidence="1 2">
    <name type="scientific">Candidatus Methanoperedens nitratireducens</name>
    <dbReference type="NCBI Taxonomy" id="1392998"/>
    <lineage>
        <taxon>Archaea</taxon>
        <taxon>Methanobacteriati</taxon>
        <taxon>Methanobacteriota</taxon>
        <taxon>Stenosarchaea group</taxon>
        <taxon>Methanomicrobia</taxon>
        <taxon>Methanosarcinales</taxon>
        <taxon>ANME-2 cluster</taxon>
        <taxon>Candidatus Methanoperedentaceae</taxon>
        <taxon>Candidatus Methanoperedens</taxon>
    </lineage>
</organism>
<reference evidence="2" key="1">
    <citation type="submission" date="2017-06" db="EMBL/GenBank/DDBJ databases">
        <authorList>
            <person name="Cremers G."/>
        </authorList>
    </citation>
    <scope>NUCLEOTIDE SEQUENCE [LARGE SCALE GENOMIC DNA]</scope>
</reference>
<gene>
    <name evidence="1" type="ORF">MNV_270006</name>
</gene>